<sequence length="100" mass="11561">MAFKPIPELEVRVILRLLAQGMSCPAIGRWLRFTTKRVEYVRGTYGKRLKQLDGRIVYEGDPGTGEFGWCRFCQAQVRMPCIHCAFKALNPNRTEEAWEP</sequence>
<protein>
    <submittedName>
        <fullName evidence="1">Uncharacterized protein</fullName>
    </submittedName>
</protein>
<gene>
    <name evidence="1" type="ORF">MM415B01988_0013</name>
</gene>
<organism evidence="1">
    <name type="scientific">viral metagenome</name>
    <dbReference type="NCBI Taxonomy" id="1070528"/>
    <lineage>
        <taxon>unclassified sequences</taxon>
        <taxon>metagenomes</taxon>
        <taxon>organismal metagenomes</taxon>
    </lineage>
</organism>
<reference evidence="1" key="1">
    <citation type="submission" date="2020-03" db="EMBL/GenBank/DDBJ databases">
        <title>The deep terrestrial virosphere.</title>
        <authorList>
            <person name="Holmfeldt K."/>
            <person name="Nilsson E."/>
            <person name="Simone D."/>
            <person name="Lopez-Fernandez M."/>
            <person name="Wu X."/>
            <person name="de Brujin I."/>
            <person name="Lundin D."/>
            <person name="Andersson A."/>
            <person name="Bertilsson S."/>
            <person name="Dopson M."/>
        </authorList>
    </citation>
    <scope>NUCLEOTIDE SEQUENCE</scope>
    <source>
        <strain evidence="1">MM415B01988</strain>
    </source>
</reference>
<dbReference type="EMBL" id="MT141182">
    <property type="protein sequence ID" value="QJA55805.1"/>
    <property type="molecule type" value="Genomic_DNA"/>
</dbReference>
<accession>A0A6M3IEG2</accession>
<dbReference type="AlphaFoldDB" id="A0A6M3IEG2"/>
<name>A0A6M3IEG2_9ZZZZ</name>
<evidence type="ECO:0000313" key="1">
    <source>
        <dbReference type="EMBL" id="QJA55805.1"/>
    </source>
</evidence>
<proteinExistence type="predicted"/>